<dbReference type="Gene3D" id="3.40.630.30">
    <property type="match status" value="1"/>
</dbReference>
<dbReference type="RefSeq" id="XP_056469825.1">
    <property type="nucleotide sequence ID" value="XM_056622409.1"/>
</dbReference>
<dbReference type="EMBL" id="JAPQKI010000010">
    <property type="protein sequence ID" value="KAJ5085147.1"/>
    <property type="molecule type" value="Genomic_DNA"/>
</dbReference>
<protein>
    <recommendedName>
        <fullName evidence="3">N-acetyltransferase domain-containing protein</fullName>
    </recommendedName>
</protein>
<accession>A0A9W9ENN0</accession>
<dbReference type="SUPFAM" id="SSF55729">
    <property type="entry name" value="Acyl-CoA N-acyltransferases (Nat)"/>
    <property type="match status" value="1"/>
</dbReference>
<evidence type="ECO:0000313" key="2">
    <source>
        <dbReference type="Proteomes" id="UP001149074"/>
    </source>
</evidence>
<evidence type="ECO:0000313" key="1">
    <source>
        <dbReference type="EMBL" id="KAJ5085147.1"/>
    </source>
</evidence>
<proteinExistence type="predicted"/>
<dbReference type="GeneID" id="81361388"/>
<organism evidence="1 2">
    <name type="scientific">Penicillium argentinense</name>
    <dbReference type="NCBI Taxonomy" id="1131581"/>
    <lineage>
        <taxon>Eukaryota</taxon>
        <taxon>Fungi</taxon>
        <taxon>Dikarya</taxon>
        <taxon>Ascomycota</taxon>
        <taxon>Pezizomycotina</taxon>
        <taxon>Eurotiomycetes</taxon>
        <taxon>Eurotiomycetidae</taxon>
        <taxon>Eurotiales</taxon>
        <taxon>Aspergillaceae</taxon>
        <taxon>Penicillium</taxon>
    </lineage>
</organism>
<dbReference type="PANTHER" id="PTHR43233:SF1">
    <property type="entry name" value="FAMILY N-ACETYLTRANSFERASE, PUTATIVE (AFU_ORTHOLOGUE AFUA_6G03350)-RELATED"/>
    <property type="match status" value="1"/>
</dbReference>
<keyword evidence="2" id="KW-1185">Reference proteome</keyword>
<dbReference type="AlphaFoldDB" id="A0A9W9ENN0"/>
<dbReference type="InterPro" id="IPR016181">
    <property type="entry name" value="Acyl_CoA_acyltransferase"/>
</dbReference>
<name>A0A9W9ENN0_9EURO</name>
<reference evidence="1" key="1">
    <citation type="submission" date="2022-11" db="EMBL/GenBank/DDBJ databases">
        <authorList>
            <person name="Petersen C."/>
        </authorList>
    </citation>
    <scope>NUCLEOTIDE SEQUENCE</scope>
    <source>
        <strain evidence="1">IBT 30761</strain>
    </source>
</reference>
<comment type="caution">
    <text evidence="1">The sequence shown here is derived from an EMBL/GenBank/DDBJ whole genome shotgun (WGS) entry which is preliminary data.</text>
</comment>
<reference evidence="1" key="2">
    <citation type="journal article" date="2023" name="IMA Fungus">
        <title>Comparative genomic study of the Penicillium genus elucidates a diverse pangenome and 15 lateral gene transfer events.</title>
        <authorList>
            <person name="Petersen C."/>
            <person name="Sorensen T."/>
            <person name="Nielsen M.R."/>
            <person name="Sondergaard T.E."/>
            <person name="Sorensen J.L."/>
            <person name="Fitzpatrick D.A."/>
            <person name="Frisvad J.C."/>
            <person name="Nielsen K.L."/>
        </authorList>
    </citation>
    <scope>NUCLEOTIDE SEQUENCE</scope>
    <source>
        <strain evidence="1">IBT 30761</strain>
    </source>
</reference>
<sequence>MSLAAMEPRQWQKPGFLVSTDKKLLSIPSINSAFGLDIIYWTHPVPEDVLKNIIDNSFCLGLYELVSKQNVTKNASITEIRGCDLKQIGFARLVGDGVTFAYFTDLYVLPEYQGLQLGGWVIDCIGEVLNDMPYLRWAMLRTSMEMSQIAYEKRLGMEVLRSGDIKDGPVMMGRRGKAWGSLTCILDPYT</sequence>
<dbReference type="OrthoDB" id="10039976at2759"/>
<dbReference type="InterPro" id="IPR053144">
    <property type="entry name" value="Acetyltransferase_Butenolide"/>
</dbReference>
<dbReference type="Proteomes" id="UP001149074">
    <property type="component" value="Unassembled WGS sequence"/>
</dbReference>
<dbReference type="PANTHER" id="PTHR43233">
    <property type="entry name" value="FAMILY N-ACETYLTRANSFERASE, PUTATIVE (AFU_ORTHOLOGUE AFUA_6G03350)-RELATED"/>
    <property type="match status" value="1"/>
</dbReference>
<gene>
    <name evidence="1" type="ORF">N7532_009918</name>
</gene>
<evidence type="ECO:0008006" key="3">
    <source>
        <dbReference type="Google" id="ProtNLM"/>
    </source>
</evidence>